<sequence length="137" mass="14850">MHLKWTLTLLALATASTAKYLKADESCGDNIACSKSCYEGKFHVVNSFRGSYLGCKLGSKSDTYAVGTCGSTKHNTAACARVSGEVCTPYHGSSTCVVQQDMMDDYMTYCRESWRYTSGSVVVEDVGLREAKQHAGC</sequence>
<feature type="signal peptide" evidence="1">
    <location>
        <begin position="1"/>
        <end position="18"/>
    </location>
</feature>
<accession>A0A1L9RNR0</accession>
<dbReference type="Proteomes" id="UP000184383">
    <property type="component" value="Unassembled WGS sequence"/>
</dbReference>
<protein>
    <recommendedName>
        <fullName evidence="4">Cyanovirin-N domain-containing protein</fullName>
    </recommendedName>
</protein>
<reference evidence="3" key="1">
    <citation type="journal article" date="2017" name="Genome Biol.">
        <title>Comparative genomics reveals high biological diversity and specific adaptations in the industrially and medically important fungal genus Aspergillus.</title>
        <authorList>
            <person name="de Vries R.P."/>
            <person name="Riley R."/>
            <person name="Wiebenga A."/>
            <person name="Aguilar-Osorio G."/>
            <person name="Amillis S."/>
            <person name="Uchima C.A."/>
            <person name="Anderluh G."/>
            <person name="Asadollahi M."/>
            <person name="Askin M."/>
            <person name="Barry K."/>
            <person name="Battaglia E."/>
            <person name="Bayram O."/>
            <person name="Benocci T."/>
            <person name="Braus-Stromeyer S.A."/>
            <person name="Caldana C."/>
            <person name="Canovas D."/>
            <person name="Cerqueira G.C."/>
            <person name="Chen F."/>
            <person name="Chen W."/>
            <person name="Choi C."/>
            <person name="Clum A."/>
            <person name="Dos Santos R.A."/>
            <person name="Damasio A.R."/>
            <person name="Diallinas G."/>
            <person name="Emri T."/>
            <person name="Fekete E."/>
            <person name="Flipphi M."/>
            <person name="Freyberg S."/>
            <person name="Gallo A."/>
            <person name="Gournas C."/>
            <person name="Habgood R."/>
            <person name="Hainaut M."/>
            <person name="Harispe M.L."/>
            <person name="Henrissat B."/>
            <person name="Hilden K.S."/>
            <person name="Hope R."/>
            <person name="Hossain A."/>
            <person name="Karabika E."/>
            <person name="Karaffa L."/>
            <person name="Karanyi Z."/>
            <person name="Krasevec N."/>
            <person name="Kuo A."/>
            <person name="Kusch H."/>
            <person name="LaButti K."/>
            <person name="Lagendijk E.L."/>
            <person name="Lapidus A."/>
            <person name="Levasseur A."/>
            <person name="Lindquist E."/>
            <person name="Lipzen A."/>
            <person name="Logrieco A.F."/>
            <person name="MacCabe A."/>
            <person name="Maekelae M.R."/>
            <person name="Malavazi I."/>
            <person name="Melin P."/>
            <person name="Meyer V."/>
            <person name="Mielnichuk N."/>
            <person name="Miskei M."/>
            <person name="Molnar A.P."/>
            <person name="Mule G."/>
            <person name="Ngan C.Y."/>
            <person name="Orejas M."/>
            <person name="Orosz E."/>
            <person name="Ouedraogo J.P."/>
            <person name="Overkamp K.M."/>
            <person name="Park H.-S."/>
            <person name="Perrone G."/>
            <person name="Piumi F."/>
            <person name="Punt P.J."/>
            <person name="Ram A.F."/>
            <person name="Ramon A."/>
            <person name="Rauscher S."/>
            <person name="Record E."/>
            <person name="Riano-Pachon D.M."/>
            <person name="Robert V."/>
            <person name="Roehrig J."/>
            <person name="Ruller R."/>
            <person name="Salamov A."/>
            <person name="Salih N.S."/>
            <person name="Samson R.A."/>
            <person name="Sandor E."/>
            <person name="Sanguinetti M."/>
            <person name="Schuetze T."/>
            <person name="Sepcic K."/>
            <person name="Shelest E."/>
            <person name="Sherlock G."/>
            <person name="Sophianopoulou V."/>
            <person name="Squina F.M."/>
            <person name="Sun H."/>
            <person name="Susca A."/>
            <person name="Todd R.B."/>
            <person name="Tsang A."/>
            <person name="Unkles S.E."/>
            <person name="van de Wiele N."/>
            <person name="van Rossen-Uffink D."/>
            <person name="Oliveira J.V."/>
            <person name="Vesth T.C."/>
            <person name="Visser J."/>
            <person name="Yu J.-H."/>
            <person name="Zhou M."/>
            <person name="Andersen M.R."/>
            <person name="Archer D.B."/>
            <person name="Baker S.E."/>
            <person name="Benoit I."/>
            <person name="Brakhage A.A."/>
            <person name="Braus G.H."/>
            <person name="Fischer R."/>
            <person name="Frisvad J.C."/>
            <person name="Goldman G.H."/>
            <person name="Houbraken J."/>
            <person name="Oakley B."/>
            <person name="Pocsi I."/>
            <person name="Scazzocchio C."/>
            <person name="Seiboth B."/>
            <person name="vanKuyk P.A."/>
            <person name="Wortman J."/>
            <person name="Dyer P.S."/>
            <person name="Grigoriev I.V."/>
        </authorList>
    </citation>
    <scope>NUCLEOTIDE SEQUENCE [LARGE SCALE GENOMIC DNA]</scope>
    <source>
        <strain evidence="3">DTO 134E9</strain>
    </source>
</reference>
<evidence type="ECO:0008006" key="4">
    <source>
        <dbReference type="Google" id="ProtNLM"/>
    </source>
</evidence>
<evidence type="ECO:0000256" key="1">
    <source>
        <dbReference type="SAM" id="SignalP"/>
    </source>
</evidence>
<dbReference type="VEuPathDB" id="FungiDB:ASPWEDRAFT_181481"/>
<keyword evidence="3" id="KW-1185">Reference proteome</keyword>
<dbReference type="GeneID" id="63747726"/>
<dbReference type="RefSeq" id="XP_040690154.1">
    <property type="nucleotide sequence ID" value="XM_040831878.1"/>
</dbReference>
<dbReference type="EMBL" id="KV878211">
    <property type="protein sequence ID" value="OJJ36478.1"/>
    <property type="molecule type" value="Genomic_DNA"/>
</dbReference>
<feature type="chain" id="PRO_5012747383" description="Cyanovirin-N domain-containing protein" evidence="1">
    <location>
        <begin position="19"/>
        <end position="137"/>
    </location>
</feature>
<evidence type="ECO:0000313" key="2">
    <source>
        <dbReference type="EMBL" id="OJJ36478.1"/>
    </source>
</evidence>
<organism evidence="2 3">
    <name type="scientific">Aspergillus wentii DTO 134E9</name>
    <dbReference type="NCBI Taxonomy" id="1073089"/>
    <lineage>
        <taxon>Eukaryota</taxon>
        <taxon>Fungi</taxon>
        <taxon>Dikarya</taxon>
        <taxon>Ascomycota</taxon>
        <taxon>Pezizomycotina</taxon>
        <taxon>Eurotiomycetes</taxon>
        <taxon>Eurotiomycetidae</taxon>
        <taxon>Eurotiales</taxon>
        <taxon>Aspergillaceae</taxon>
        <taxon>Aspergillus</taxon>
        <taxon>Aspergillus subgen. Cremei</taxon>
    </lineage>
</organism>
<keyword evidence="1" id="KW-0732">Signal</keyword>
<proteinExistence type="predicted"/>
<gene>
    <name evidence="2" type="ORF">ASPWEDRAFT_181481</name>
</gene>
<evidence type="ECO:0000313" key="3">
    <source>
        <dbReference type="Proteomes" id="UP000184383"/>
    </source>
</evidence>
<name>A0A1L9RNR0_ASPWE</name>
<dbReference type="AlphaFoldDB" id="A0A1L9RNR0"/>